<evidence type="ECO:0008006" key="3">
    <source>
        <dbReference type="Google" id="ProtNLM"/>
    </source>
</evidence>
<dbReference type="AlphaFoldDB" id="A0A1V9FHT7"/>
<reference evidence="1 2" key="1">
    <citation type="submission" date="2016-03" db="EMBL/GenBank/DDBJ databases">
        <title>Niastella vici sp. nov., isolated from farmland soil.</title>
        <authorList>
            <person name="Chen L."/>
            <person name="Wang D."/>
            <person name="Yang S."/>
            <person name="Wang G."/>
        </authorList>
    </citation>
    <scope>NUCLEOTIDE SEQUENCE [LARGE SCALE GENOMIC DNA]</scope>
    <source>
        <strain evidence="1 2">DJ57</strain>
    </source>
</reference>
<accession>A0A1V9FHT7</accession>
<evidence type="ECO:0000313" key="1">
    <source>
        <dbReference type="EMBL" id="OQP57939.1"/>
    </source>
</evidence>
<protein>
    <recommendedName>
        <fullName evidence="3">DUF4279 domain-containing protein</fullName>
    </recommendedName>
</protein>
<keyword evidence="2" id="KW-1185">Reference proteome</keyword>
<gene>
    <name evidence="1" type="ORF">A3860_39680</name>
</gene>
<dbReference type="RefSeq" id="WP_158085471.1">
    <property type="nucleotide sequence ID" value="NZ_LVYD01000108.1"/>
</dbReference>
<organism evidence="1 2">
    <name type="scientific">Niastella vici</name>
    <dbReference type="NCBI Taxonomy" id="1703345"/>
    <lineage>
        <taxon>Bacteria</taxon>
        <taxon>Pseudomonadati</taxon>
        <taxon>Bacteroidota</taxon>
        <taxon>Chitinophagia</taxon>
        <taxon>Chitinophagales</taxon>
        <taxon>Chitinophagaceae</taxon>
        <taxon>Niastella</taxon>
    </lineage>
</organism>
<comment type="caution">
    <text evidence="1">The sequence shown here is derived from an EMBL/GenBank/DDBJ whole genome shotgun (WGS) entry which is preliminary data.</text>
</comment>
<proteinExistence type="predicted"/>
<dbReference type="EMBL" id="LVYD01000108">
    <property type="protein sequence ID" value="OQP57939.1"/>
    <property type="molecule type" value="Genomic_DNA"/>
</dbReference>
<dbReference type="InterPro" id="IPR025459">
    <property type="entry name" value="DUF4279"/>
</dbReference>
<name>A0A1V9FHT7_9BACT</name>
<dbReference type="OrthoDB" id="659320at2"/>
<evidence type="ECO:0000313" key="2">
    <source>
        <dbReference type="Proteomes" id="UP000192796"/>
    </source>
</evidence>
<dbReference type="Pfam" id="PF14106">
    <property type="entry name" value="DUF4279"/>
    <property type="match status" value="1"/>
</dbReference>
<dbReference type="Proteomes" id="UP000192796">
    <property type="component" value="Unassembled WGS sequence"/>
</dbReference>
<sequence length="217" mass="24825">MTDDQAIAIIESEFKQKTLGVTEQYLEIHSPIYTDNKIKVDRIDRESKDGSIIAYLPVLSERFYFAVYIDTKTNKVTGVGTEAYHRVYFRATSETLTVEELKEMTNLTPTETWNKGDLRKRGKSNHTFSNFTILPNPEPDEFEDKLKKLLDHLEQDKDGIKRLVDNANGYIQVAMDTHNGNGMIGGPNIDTTDIRRMNEFGLSINFDLYVGGNSFRE</sequence>